<comment type="caution">
    <text evidence="2">The sequence shown here is derived from an EMBL/GenBank/DDBJ whole genome shotgun (WGS) entry which is preliminary data.</text>
</comment>
<organism evidence="2 3">
    <name type="scientific">Albula glossodonta</name>
    <name type="common">roundjaw bonefish</name>
    <dbReference type="NCBI Taxonomy" id="121402"/>
    <lineage>
        <taxon>Eukaryota</taxon>
        <taxon>Metazoa</taxon>
        <taxon>Chordata</taxon>
        <taxon>Craniata</taxon>
        <taxon>Vertebrata</taxon>
        <taxon>Euteleostomi</taxon>
        <taxon>Actinopterygii</taxon>
        <taxon>Neopterygii</taxon>
        <taxon>Teleostei</taxon>
        <taxon>Albuliformes</taxon>
        <taxon>Albulidae</taxon>
        <taxon>Albula</taxon>
    </lineage>
</organism>
<feature type="region of interest" description="Disordered" evidence="1">
    <location>
        <begin position="38"/>
        <end position="116"/>
    </location>
</feature>
<reference evidence="2" key="1">
    <citation type="thesis" date="2021" institute="BYU ScholarsArchive" country="Provo, UT, USA">
        <title>Applications of and Algorithms for Genome Assembly and Genomic Analyses with an Emphasis on Marine Teleosts.</title>
        <authorList>
            <person name="Pickett B.D."/>
        </authorList>
    </citation>
    <scope>NUCLEOTIDE SEQUENCE</scope>
    <source>
        <strain evidence="2">HI-2016</strain>
    </source>
</reference>
<feature type="compositionally biased region" description="Basic and acidic residues" evidence="1">
    <location>
        <begin position="38"/>
        <end position="50"/>
    </location>
</feature>
<accession>A0A8T2PM97</accession>
<protein>
    <submittedName>
        <fullName evidence="2">Uncharacterized protein</fullName>
    </submittedName>
</protein>
<dbReference type="OrthoDB" id="2151530at2759"/>
<sequence>MLSKTGAHKEELKSAASSLRGSHSAALSRLALIEDRFRNRFQAREDRDTDPPPPESTPPSAQSSGELSMKGSRFLKKRSTPVTQQQSPEPNKSYRPTAAQLRSSVIHEKQSETHSSSFSLCWAKDTFRNNISITFPTQSGVTQTQ</sequence>
<proteinExistence type="predicted"/>
<dbReference type="Proteomes" id="UP000824540">
    <property type="component" value="Unassembled WGS sequence"/>
</dbReference>
<dbReference type="AlphaFoldDB" id="A0A8T2PM97"/>
<dbReference type="EMBL" id="JAFBMS010000007">
    <property type="protein sequence ID" value="KAG9350687.1"/>
    <property type="molecule type" value="Genomic_DNA"/>
</dbReference>
<gene>
    <name evidence="2" type="ORF">JZ751_024576</name>
</gene>
<feature type="region of interest" description="Disordered" evidence="1">
    <location>
        <begin position="1"/>
        <end position="24"/>
    </location>
</feature>
<evidence type="ECO:0000256" key="1">
    <source>
        <dbReference type="SAM" id="MobiDB-lite"/>
    </source>
</evidence>
<name>A0A8T2PM97_9TELE</name>
<keyword evidence="3" id="KW-1185">Reference proteome</keyword>
<feature type="compositionally biased region" description="Polar residues" evidence="1">
    <location>
        <begin position="80"/>
        <end position="90"/>
    </location>
</feature>
<evidence type="ECO:0000313" key="3">
    <source>
        <dbReference type="Proteomes" id="UP000824540"/>
    </source>
</evidence>
<evidence type="ECO:0000313" key="2">
    <source>
        <dbReference type="EMBL" id="KAG9350687.1"/>
    </source>
</evidence>